<organism evidence="5 6">
    <name type="scientific">Maritimibacter dapengensis</name>
    <dbReference type="NCBI Taxonomy" id="2836868"/>
    <lineage>
        <taxon>Bacteria</taxon>
        <taxon>Pseudomonadati</taxon>
        <taxon>Pseudomonadota</taxon>
        <taxon>Alphaproteobacteria</taxon>
        <taxon>Rhodobacterales</taxon>
        <taxon>Roseobacteraceae</taxon>
        <taxon>Maritimibacter</taxon>
    </lineage>
</organism>
<accession>A0ABS6T6G5</accession>
<evidence type="ECO:0000259" key="3">
    <source>
        <dbReference type="Pfam" id="PF01408"/>
    </source>
</evidence>
<dbReference type="InterPro" id="IPR000683">
    <property type="entry name" value="Gfo/Idh/MocA-like_OxRdtase_N"/>
</dbReference>
<name>A0ABS6T6G5_9RHOB</name>
<dbReference type="PANTHER" id="PTHR43708:SF5">
    <property type="entry name" value="CONSERVED EXPRESSED OXIDOREDUCTASE (EUROFUNG)-RELATED"/>
    <property type="match status" value="1"/>
</dbReference>
<feature type="domain" description="GFO/IDH/MocA-like oxidoreductase" evidence="4">
    <location>
        <begin position="129"/>
        <end position="243"/>
    </location>
</feature>
<evidence type="ECO:0000256" key="2">
    <source>
        <dbReference type="ARBA" id="ARBA00023002"/>
    </source>
</evidence>
<dbReference type="Pfam" id="PF01408">
    <property type="entry name" value="GFO_IDH_MocA"/>
    <property type="match status" value="1"/>
</dbReference>
<comment type="caution">
    <text evidence="5">The sequence shown here is derived from an EMBL/GenBank/DDBJ whole genome shotgun (WGS) entry which is preliminary data.</text>
</comment>
<evidence type="ECO:0000256" key="1">
    <source>
        <dbReference type="ARBA" id="ARBA00010928"/>
    </source>
</evidence>
<reference evidence="5 6" key="1">
    <citation type="submission" date="2021-05" db="EMBL/GenBank/DDBJ databases">
        <title>Culturable bacteria isolated from Daya Bay.</title>
        <authorList>
            <person name="Zheng W."/>
            <person name="Yu S."/>
            <person name="Huang Y."/>
        </authorList>
    </citation>
    <scope>NUCLEOTIDE SEQUENCE [LARGE SCALE GENOMIC DNA]</scope>
    <source>
        <strain evidence="5 6">DP4N28-5</strain>
    </source>
</reference>
<evidence type="ECO:0000259" key="4">
    <source>
        <dbReference type="Pfam" id="PF22725"/>
    </source>
</evidence>
<dbReference type="PANTHER" id="PTHR43708">
    <property type="entry name" value="CONSERVED EXPRESSED OXIDOREDUCTASE (EUROFUNG)"/>
    <property type="match status" value="1"/>
</dbReference>
<evidence type="ECO:0000313" key="5">
    <source>
        <dbReference type="EMBL" id="MBV7380828.1"/>
    </source>
</evidence>
<protein>
    <submittedName>
        <fullName evidence="5">Gfo/Idh/MocA family oxidoreductase</fullName>
    </submittedName>
</protein>
<keyword evidence="2" id="KW-0560">Oxidoreductase</keyword>
<proteinExistence type="inferred from homology"/>
<dbReference type="RefSeq" id="WP_218394012.1">
    <property type="nucleotide sequence ID" value="NZ_JAHUZE010000004.1"/>
</dbReference>
<dbReference type="Pfam" id="PF22725">
    <property type="entry name" value="GFO_IDH_MocA_C3"/>
    <property type="match status" value="1"/>
</dbReference>
<dbReference type="InterPro" id="IPR051317">
    <property type="entry name" value="Gfo/Idh/MocA_oxidoreduct"/>
</dbReference>
<dbReference type="EMBL" id="JAHUZE010000004">
    <property type="protein sequence ID" value="MBV7380828.1"/>
    <property type="molecule type" value="Genomic_DNA"/>
</dbReference>
<evidence type="ECO:0000313" key="6">
    <source>
        <dbReference type="Proteomes" id="UP000756530"/>
    </source>
</evidence>
<dbReference type="InterPro" id="IPR055170">
    <property type="entry name" value="GFO_IDH_MocA-like_dom"/>
</dbReference>
<dbReference type="Proteomes" id="UP000756530">
    <property type="component" value="Unassembled WGS sequence"/>
</dbReference>
<feature type="domain" description="Gfo/Idh/MocA-like oxidoreductase N-terminal" evidence="3">
    <location>
        <begin position="2"/>
        <end position="120"/>
    </location>
</feature>
<sequence length="344" mass="36278">MKLGLVGYGFGGRVFHAPFIRAAEGVEIAGVVARSPDKIAALASELPGVPVYASLTEMIVAGGVEVVTITTPPETHKPLVLEAIAAGLHVVCDKPFAPTLPDAIEMAEAARATGVLLNVFHNRRWDSDFATFRALVEDGRLGQVLRVHNRMDFDDPGTLEAGPGGGLLRDLGSHIVDQMLVAFGPAVSVSGQVDHVSLDAGDTDASFALHLTHESGTHSYITATKIHHFTEREIRAYGTLGTYVANGTDVQARSVIEGTAPHNGPGWGIEPKAGWGRLHTSAGAETIPCLQSRIQDLYTDFARAVRGGGDGPVPLAGALHTVAVLDAAREAARDGRTVYLNKTH</sequence>
<keyword evidence="6" id="KW-1185">Reference proteome</keyword>
<comment type="similarity">
    <text evidence="1">Belongs to the Gfo/Idh/MocA family.</text>
</comment>
<gene>
    <name evidence="5" type="ORF">KJP28_18025</name>
</gene>